<gene>
    <name evidence="1" type="ORF">KUTeg_008195</name>
</gene>
<organism evidence="1 2">
    <name type="scientific">Tegillarca granosa</name>
    <name type="common">Malaysian cockle</name>
    <name type="synonym">Anadara granosa</name>
    <dbReference type="NCBI Taxonomy" id="220873"/>
    <lineage>
        <taxon>Eukaryota</taxon>
        <taxon>Metazoa</taxon>
        <taxon>Spiralia</taxon>
        <taxon>Lophotrochozoa</taxon>
        <taxon>Mollusca</taxon>
        <taxon>Bivalvia</taxon>
        <taxon>Autobranchia</taxon>
        <taxon>Pteriomorphia</taxon>
        <taxon>Arcoida</taxon>
        <taxon>Arcoidea</taxon>
        <taxon>Arcidae</taxon>
        <taxon>Tegillarca</taxon>
    </lineage>
</organism>
<name>A0ABQ9F8H4_TEGGR</name>
<dbReference type="InterPro" id="IPR001087">
    <property type="entry name" value="GDSL"/>
</dbReference>
<proteinExistence type="predicted"/>
<accession>A0ABQ9F8H4</accession>
<keyword evidence="2" id="KW-1185">Reference proteome</keyword>
<dbReference type="PANTHER" id="PTHR21325">
    <property type="entry name" value="PHOSPHOLIPASE B, PLB1"/>
    <property type="match status" value="1"/>
</dbReference>
<protein>
    <recommendedName>
        <fullName evidence="3">Phospholipase B1, membrane-associated</fullName>
    </recommendedName>
</protein>
<dbReference type="Proteomes" id="UP001217089">
    <property type="component" value="Unassembled WGS sequence"/>
</dbReference>
<dbReference type="InterPro" id="IPR038885">
    <property type="entry name" value="PLB1"/>
</dbReference>
<evidence type="ECO:0000313" key="1">
    <source>
        <dbReference type="EMBL" id="KAJ8313634.1"/>
    </source>
</evidence>
<reference evidence="1 2" key="1">
    <citation type="submission" date="2022-12" db="EMBL/GenBank/DDBJ databases">
        <title>Chromosome-level genome of Tegillarca granosa.</title>
        <authorList>
            <person name="Kim J."/>
        </authorList>
    </citation>
    <scope>NUCLEOTIDE SEQUENCE [LARGE SCALE GENOMIC DNA]</scope>
    <source>
        <strain evidence="1">Teg-2019</strain>
        <tissue evidence="1">Adductor muscle</tissue>
    </source>
</reference>
<dbReference type="SUPFAM" id="SSF52266">
    <property type="entry name" value="SGNH hydrolase"/>
    <property type="match status" value="1"/>
</dbReference>
<evidence type="ECO:0008006" key="3">
    <source>
        <dbReference type="Google" id="ProtNLM"/>
    </source>
</evidence>
<sequence>MGDSLTAGNGILASNIIGDLVEYRGHSWWRDFKFPIFNDIPVLVKFDIIKQFGSYLYGYSLGTGGVDSPGARLNVAHPGDTSHNMPQQARTIIDRMRSDNHVRYNDDWKLITLFVGGNDLCDACNDLNKYSAANYVTQIRMALDILHSEVPKAFINVVNIFDIAPIASMNGGIMCTLVHS</sequence>
<comment type="caution">
    <text evidence="1">The sequence shown here is derived from an EMBL/GenBank/DDBJ whole genome shotgun (WGS) entry which is preliminary data.</text>
</comment>
<dbReference type="EMBL" id="JARBDR010000342">
    <property type="protein sequence ID" value="KAJ8313634.1"/>
    <property type="molecule type" value="Genomic_DNA"/>
</dbReference>
<dbReference type="Pfam" id="PF00657">
    <property type="entry name" value="Lipase_GDSL"/>
    <property type="match status" value="1"/>
</dbReference>
<dbReference type="Gene3D" id="3.40.50.1110">
    <property type="entry name" value="SGNH hydrolase"/>
    <property type="match status" value="1"/>
</dbReference>
<dbReference type="InterPro" id="IPR036514">
    <property type="entry name" value="SGNH_hydro_sf"/>
</dbReference>
<evidence type="ECO:0000313" key="2">
    <source>
        <dbReference type="Proteomes" id="UP001217089"/>
    </source>
</evidence>
<dbReference type="PANTHER" id="PTHR21325:SF31">
    <property type="entry name" value="GH22081P-RELATED"/>
    <property type="match status" value="1"/>
</dbReference>